<name>A0A6C0VK22_METMZ</name>
<proteinExistence type="predicted"/>
<organism evidence="1 2">
    <name type="scientific">Methanosarcina mazei</name>
    <name type="common">Methanosarcina frisia</name>
    <dbReference type="NCBI Taxonomy" id="2209"/>
    <lineage>
        <taxon>Archaea</taxon>
        <taxon>Methanobacteriati</taxon>
        <taxon>Methanobacteriota</taxon>
        <taxon>Stenosarchaea group</taxon>
        <taxon>Methanomicrobia</taxon>
        <taxon>Methanosarcinales</taxon>
        <taxon>Methanosarcinaceae</taxon>
        <taxon>Methanosarcina</taxon>
    </lineage>
</organism>
<accession>A0A6C0VK22</accession>
<evidence type="ECO:0000313" key="2">
    <source>
        <dbReference type="Proteomes" id="UP000467371"/>
    </source>
</evidence>
<dbReference type="AlphaFoldDB" id="A0A6C0VK22"/>
<dbReference type="GeneID" id="77092975"/>
<protein>
    <submittedName>
        <fullName evidence="1">Type II toxin-antitoxin system VapC family toxin</fullName>
    </submittedName>
</protein>
<dbReference type="RefSeq" id="WP_137726661.1">
    <property type="nucleotide sequence ID" value="NZ_CP029709.1"/>
</dbReference>
<dbReference type="EMBL" id="CP042908">
    <property type="protein sequence ID" value="QIB91651.1"/>
    <property type="molecule type" value="Genomic_DNA"/>
</dbReference>
<gene>
    <name evidence="1" type="ORF">FQU78_11935</name>
</gene>
<evidence type="ECO:0000313" key="1">
    <source>
        <dbReference type="EMBL" id="QIB91651.1"/>
    </source>
</evidence>
<reference evidence="1 2" key="1">
    <citation type="journal article" date="2020" name="Environ. Microbiol. Rep.">
        <title>Redox cycling of Fe(II) and Fe(III) in magnetite accelerates aceticlastic methanogenesis by Methanosarcina mazei.</title>
        <authorList>
            <person name="Wang H."/>
            <person name="Byrne J.M."/>
            <person name="Liu P."/>
            <person name="Liu J."/>
            <person name="Dong X."/>
            <person name="Lu Y."/>
        </authorList>
    </citation>
    <scope>NUCLEOTIDE SEQUENCE [LARGE SCALE GENOMIC DNA]</scope>
    <source>
        <strain evidence="2">zm-15</strain>
    </source>
</reference>
<sequence>MMPVLDTSFIVDLLRGKRGALQKLAEMEAQESP</sequence>
<dbReference type="Proteomes" id="UP000467371">
    <property type="component" value="Chromosome"/>
</dbReference>